<feature type="region of interest" description="Disordered" evidence="1">
    <location>
        <begin position="393"/>
        <end position="426"/>
    </location>
</feature>
<proteinExistence type="predicted"/>
<gene>
    <name evidence="2" type="ORF">SNE40_009183</name>
</gene>
<organism evidence="2 3">
    <name type="scientific">Patella caerulea</name>
    <name type="common">Rayed Mediterranean limpet</name>
    <dbReference type="NCBI Taxonomy" id="87958"/>
    <lineage>
        <taxon>Eukaryota</taxon>
        <taxon>Metazoa</taxon>
        <taxon>Spiralia</taxon>
        <taxon>Lophotrochozoa</taxon>
        <taxon>Mollusca</taxon>
        <taxon>Gastropoda</taxon>
        <taxon>Patellogastropoda</taxon>
        <taxon>Patelloidea</taxon>
        <taxon>Patellidae</taxon>
        <taxon>Patella</taxon>
    </lineage>
</organism>
<feature type="region of interest" description="Disordered" evidence="1">
    <location>
        <begin position="448"/>
        <end position="469"/>
    </location>
</feature>
<evidence type="ECO:0000313" key="2">
    <source>
        <dbReference type="EMBL" id="KAK6181300.1"/>
    </source>
</evidence>
<evidence type="ECO:0000256" key="1">
    <source>
        <dbReference type="SAM" id="MobiDB-lite"/>
    </source>
</evidence>
<dbReference type="PANTHER" id="PTHR10773:SF19">
    <property type="match status" value="1"/>
</dbReference>
<dbReference type="PANTHER" id="PTHR10773">
    <property type="entry name" value="DNA-DIRECTED RNA POLYMERASES I, II, AND III SUBUNIT RPABC2"/>
    <property type="match status" value="1"/>
</dbReference>
<name>A0AAN8JS03_PATCE</name>
<comment type="caution">
    <text evidence="2">The sequence shown here is derived from an EMBL/GenBank/DDBJ whole genome shotgun (WGS) entry which is preliminary data.</text>
</comment>
<keyword evidence="3" id="KW-1185">Reference proteome</keyword>
<dbReference type="Proteomes" id="UP001347796">
    <property type="component" value="Unassembled WGS sequence"/>
</dbReference>
<sequence>MGDFSRGKLLLKMALNSKSNRPSNPGEVESTSAFQKIPKEPVLTWNRRRSRIFSSGISVAKTDIGLLPSIVDTTRETSSKPTPDLPASTPYVPASTSKLTPSAIYLPVTTSYSPVTTFYSPVTTFYPPVSTTNLPVTTYYSPTSTTWSHLPESKSTLCTPPSNTDNLNALEFFSPASTTGLTTSYSHTSTSWPYLPESKSISFINSPNTYPHVSTTNLRLTTCKPPVATSWKNLPVITSSYIPASPSWSFLPTSTSCLPSSTSYLPECTSSTYLTESHLPASNAYLPEATSYPPASNCCLPAGQTSTSVTDQSCNSIPRLLRSTDTEALFHIPSSDQEESNLPGSILDISLPIPCDNPLIPTSAIGIQGQPIPQTTPLKPKVNLQCFEFGNFTDSESEFDDDDDDRDPEWTPRKKTSMFELDSDDGVQPIPVDDILTTIIIDSPNTAIKEHSKSRAKRGRSNPSNWDRNINKKLRMEGKSYRGLKQDEGGKYALTSERMGRQMGEPKCTKSCRMSKKCSVFNEEERQSIFNGFWADMSWNQKKVFVAGLIDEVVASNRKKPAEESRKKKSFKYYLKKENERVSVCRNMFLATLGVNDKTVYEWLKGNSHAGIPKTAAVTKRRVSVSNTEKVNYARHFLNELPKLPSHYCRSSSKKNYLEPVFTSASELYKVYVKDCKRNDKLFLRTKAFISVFNDLNLGIHRPKKDRCDICCGYETNNISEADYNLHMSRKNEARAEKAADKLRSEIEDHVKVVTLDLQSLLLCPLLTASSMYYKTKLGCHNYTIFDLASKDVVNYFWHEGIGDLNANTFASCLNDYINSLHHDVKELILYSDGCTYQNRNVILSNMLLKAATEREITIVQKFLEKGHTQMECDSVHSTIERRIRGKPIYIPQNYVDLIRTARVTPLYKVKYLSHDFFKTFSQLGYYSTIRPGARSGDPVVTDIRVLQYKDGNIKYKTNFTDEFNDLPRRNKRCPPSKDDPLELHCLYDAPLQIKSKKYTHLQELKKVLPSDYHPFYDNLLHEAE</sequence>
<feature type="compositionally biased region" description="Acidic residues" evidence="1">
    <location>
        <begin position="395"/>
        <end position="407"/>
    </location>
</feature>
<reference evidence="2 3" key="1">
    <citation type="submission" date="2024-01" db="EMBL/GenBank/DDBJ databases">
        <title>The genome of the rayed Mediterranean limpet Patella caerulea (Linnaeus, 1758).</title>
        <authorList>
            <person name="Anh-Thu Weber A."/>
            <person name="Halstead-Nussloch G."/>
        </authorList>
    </citation>
    <scope>NUCLEOTIDE SEQUENCE [LARGE SCALE GENOMIC DNA]</scope>
    <source>
        <strain evidence="2">AATW-2023a</strain>
        <tissue evidence="2">Whole specimen</tissue>
    </source>
</reference>
<accession>A0AAN8JS03</accession>
<dbReference type="AlphaFoldDB" id="A0AAN8JS03"/>
<protein>
    <submittedName>
        <fullName evidence="2">Uncharacterized protein</fullName>
    </submittedName>
</protein>
<evidence type="ECO:0000313" key="3">
    <source>
        <dbReference type="Proteomes" id="UP001347796"/>
    </source>
</evidence>
<dbReference type="EMBL" id="JAZGQO010000007">
    <property type="protein sequence ID" value="KAK6181300.1"/>
    <property type="molecule type" value="Genomic_DNA"/>
</dbReference>